<evidence type="ECO:0000313" key="3">
    <source>
        <dbReference type="Proteomes" id="UP000198878"/>
    </source>
</evidence>
<accession>A0A1H5RI77</accession>
<dbReference type="InterPro" id="IPR011008">
    <property type="entry name" value="Dimeric_a/b-barrel"/>
</dbReference>
<dbReference type="EMBL" id="FNUJ01000018">
    <property type="protein sequence ID" value="SEF38062.1"/>
    <property type="molecule type" value="Genomic_DNA"/>
</dbReference>
<dbReference type="Proteomes" id="UP000198878">
    <property type="component" value="Unassembled WGS sequence"/>
</dbReference>
<reference evidence="3" key="1">
    <citation type="submission" date="2016-10" db="EMBL/GenBank/DDBJ databases">
        <authorList>
            <person name="Varghese N."/>
            <person name="Submissions S."/>
        </authorList>
    </citation>
    <scope>NUCLEOTIDE SEQUENCE [LARGE SCALE GENOMIC DNA]</scope>
    <source>
        <strain evidence="3">DSM 44654</strain>
    </source>
</reference>
<dbReference type="STRING" id="218821.SAMN05421837_11813"/>
<feature type="domain" description="Transcription regulator AsnC/Lrp ligand binding" evidence="1">
    <location>
        <begin position="5"/>
        <end position="70"/>
    </location>
</feature>
<name>A0A1H5RI77_9PSEU</name>
<dbReference type="Gene3D" id="3.30.70.920">
    <property type="match status" value="1"/>
</dbReference>
<dbReference type="InterPro" id="IPR019887">
    <property type="entry name" value="Tscrpt_reg_AsnC/Lrp_C"/>
</dbReference>
<organism evidence="2 3">
    <name type="scientific">Amycolatopsis pretoriensis</name>
    <dbReference type="NCBI Taxonomy" id="218821"/>
    <lineage>
        <taxon>Bacteria</taxon>
        <taxon>Bacillati</taxon>
        <taxon>Actinomycetota</taxon>
        <taxon>Actinomycetes</taxon>
        <taxon>Pseudonocardiales</taxon>
        <taxon>Pseudonocardiaceae</taxon>
        <taxon>Amycolatopsis</taxon>
    </lineage>
</organism>
<dbReference type="Pfam" id="PF01037">
    <property type="entry name" value="AsnC_trans_reg"/>
    <property type="match status" value="1"/>
</dbReference>
<evidence type="ECO:0000313" key="2">
    <source>
        <dbReference type="EMBL" id="SEF38062.1"/>
    </source>
</evidence>
<sequence>MADQRSETIEAFEAACVAREEILACRRMFGAPDYLLRVAVADIEAYERFYMAELTRLPGVARTRSQFAMKIIKGAPGFQW</sequence>
<dbReference type="SUPFAM" id="SSF54909">
    <property type="entry name" value="Dimeric alpha+beta barrel"/>
    <property type="match status" value="1"/>
</dbReference>
<protein>
    <submittedName>
        <fullName evidence="2">AsnC family protein</fullName>
    </submittedName>
</protein>
<dbReference type="AlphaFoldDB" id="A0A1H5RI77"/>
<gene>
    <name evidence="2" type="ORF">SAMN05421837_11813</name>
</gene>
<proteinExistence type="predicted"/>
<keyword evidence="3" id="KW-1185">Reference proteome</keyword>
<evidence type="ECO:0000259" key="1">
    <source>
        <dbReference type="Pfam" id="PF01037"/>
    </source>
</evidence>